<evidence type="ECO:0000313" key="2">
    <source>
        <dbReference type="EMBL" id="MFC6207362.1"/>
    </source>
</evidence>
<protein>
    <submittedName>
        <fullName evidence="2">DUF5776 domain-containing protein</fullName>
    </submittedName>
</protein>
<dbReference type="InterPro" id="IPR044081">
    <property type="entry name" value="DUF5776"/>
</dbReference>
<gene>
    <name evidence="2" type="ORF">ACFP1G_07705</name>
</gene>
<organism evidence="2 3">
    <name type="scientific">Levilactobacillus tongjiangensis</name>
    <dbReference type="NCBI Taxonomy" id="2486023"/>
    <lineage>
        <taxon>Bacteria</taxon>
        <taxon>Bacillati</taxon>
        <taxon>Bacillota</taxon>
        <taxon>Bacilli</taxon>
        <taxon>Lactobacillales</taxon>
        <taxon>Lactobacillaceae</taxon>
        <taxon>Levilactobacillus</taxon>
    </lineage>
</organism>
<keyword evidence="3" id="KW-1185">Reference proteome</keyword>
<proteinExistence type="predicted"/>
<sequence length="90" mass="10424">MFRILKSVSLPGFLCTLIVPFQLAQRVVVFNPKGTYEYQQTTFSHAKRVKHLKQGTVVHVKRLVRRGVMTRYQLTNGTYLTGNKQWVSVK</sequence>
<dbReference type="EMBL" id="JBHSSK010000021">
    <property type="protein sequence ID" value="MFC6207362.1"/>
    <property type="molecule type" value="Genomic_DNA"/>
</dbReference>
<evidence type="ECO:0000259" key="1">
    <source>
        <dbReference type="Pfam" id="PF19087"/>
    </source>
</evidence>
<comment type="caution">
    <text evidence="2">The sequence shown here is derived from an EMBL/GenBank/DDBJ whole genome shotgun (WGS) entry which is preliminary data.</text>
</comment>
<dbReference type="Pfam" id="PF19087">
    <property type="entry name" value="DUF5776"/>
    <property type="match status" value="1"/>
</dbReference>
<dbReference type="RefSeq" id="WP_382338962.1">
    <property type="nucleotide sequence ID" value="NZ_JBHSSK010000021.1"/>
</dbReference>
<evidence type="ECO:0000313" key="3">
    <source>
        <dbReference type="Proteomes" id="UP001596254"/>
    </source>
</evidence>
<feature type="domain" description="DUF5776" evidence="1">
    <location>
        <begin position="25"/>
        <end position="87"/>
    </location>
</feature>
<name>A0ABW1SSL6_9LACO</name>
<dbReference type="Proteomes" id="UP001596254">
    <property type="component" value="Unassembled WGS sequence"/>
</dbReference>
<accession>A0ABW1SSL6</accession>
<reference evidence="3" key="1">
    <citation type="journal article" date="2019" name="Int. J. Syst. Evol. Microbiol.">
        <title>The Global Catalogue of Microorganisms (GCM) 10K type strain sequencing project: providing services to taxonomists for standard genome sequencing and annotation.</title>
        <authorList>
            <consortium name="The Broad Institute Genomics Platform"/>
            <consortium name="The Broad Institute Genome Sequencing Center for Infectious Disease"/>
            <person name="Wu L."/>
            <person name="Ma J."/>
        </authorList>
    </citation>
    <scope>NUCLEOTIDE SEQUENCE [LARGE SCALE GENOMIC DNA]</scope>
    <source>
        <strain evidence="3">CCM 8905</strain>
    </source>
</reference>